<dbReference type="InterPro" id="IPR007410">
    <property type="entry name" value="LpqE-like"/>
</dbReference>
<dbReference type="Proteomes" id="UP001626628">
    <property type="component" value="Chromosome"/>
</dbReference>
<feature type="signal peptide" evidence="1">
    <location>
        <begin position="1"/>
        <end position="20"/>
    </location>
</feature>
<proteinExistence type="predicted"/>
<gene>
    <name evidence="2" type="ORF">WAB15_21620</name>
</gene>
<organism evidence="2 3">
    <name type="scientific">Streptomyces sirii</name>
    <dbReference type="NCBI Taxonomy" id="3127701"/>
    <lineage>
        <taxon>Bacteria</taxon>
        <taxon>Bacillati</taxon>
        <taxon>Actinomycetota</taxon>
        <taxon>Actinomycetes</taxon>
        <taxon>Kitasatosporales</taxon>
        <taxon>Streptomycetaceae</taxon>
        <taxon>Streptomyces</taxon>
    </lineage>
</organism>
<accession>A0ABZ2QPC0</accession>
<name>A0ABZ2QPC0_9ACTN</name>
<dbReference type="Pfam" id="PF04314">
    <property type="entry name" value="PCuAC"/>
    <property type="match status" value="1"/>
</dbReference>
<dbReference type="EMBL" id="CP147982">
    <property type="protein sequence ID" value="WXK78386.1"/>
    <property type="molecule type" value="Genomic_DNA"/>
</dbReference>
<reference evidence="2 3" key="1">
    <citation type="submission" date="2024-03" db="EMBL/GenBank/DDBJ databases">
        <title>The complete genome of Streptomyces sirii sp.nov.</title>
        <authorList>
            <person name="Zakalyukina Y.V."/>
            <person name="Belik A.R."/>
            <person name="Biryukov M.V."/>
            <person name="Baturina O.A."/>
            <person name="Kabilov M.R."/>
        </authorList>
    </citation>
    <scope>NUCLEOTIDE SEQUENCE [LARGE SCALE GENOMIC DNA]</scope>
    <source>
        <strain evidence="2 3">BP-8</strain>
    </source>
</reference>
<sequence>MNRRTALTAALALTASLALAGCGTGESDPQMTVEGAYMPQPVTQDMAGGFLTIKNSGAADKLTAVTTNEAKSVTIHKTAGNKMEQVESLPIPAGGELRLERGGNHLMLMGMKHKPAKSDVIRVQLQFAHAEPVDVDLPVKAADYQPKK</sequence>
<dbReference type="Gene3D" id="2.60.40.1890">
    <property type="entry name" value="PCu(A)C copper chaperone"/>
    <property type="match status" value="1"/>
</dbReference>
<evidence type="ECO:0000313" key="3">
    <source>
        <dbReference type="Proteomes" id="UP001626628"/>
    </source>
</evidence>
<keyword evidence="3" id="KW-1185">Reference proteome</keyword>
<dbReference type="SUPFAM" id="SSF110087">
    <property type="entry name" value="DR1885-like metal-binding protein"/>
    <property type="match status" value="1"/>
</dbReference>
<dbReference type="RefSeq" id="WP_407287237.1">
    <property type="nucleotide sequence ID" value="NZ_CP147982.1"/>
</dbReference>
<dbReference type="PANTHER" id="PTHR36302:SF1">
    <property type="entry name" value="COPPER CHAPERONE PCU(A)C"/>
    <property type="match status" value="1"/>
</dbReference>
<keyword evidence="1" id="KW-0732">Signal</keyword>
<dbReference type="PANTHER" id="PTHR36302">
    <property type="entry name" value="BLR7088 PROTEIN"/>
    <property type="match status" value="1"/>
</dbReference>
<evidence type="ECO:0000313" key="2">
    <source>
        <dbReference type="EMBL" id="WXK78386.1"/>
    </source>
</evidence>
<feature type="chain" id="PRO_5045073841" evidence="1">
    <location>
        <begin position="21"/>
        <end position="148"/>
    </location>
</feature>
<protein>
    <submittedName>
        <fullName evidence="2">Copper chaperone PCu(A)C</fullName>
    </submittedName>
</protein>
<dbReference type="InterPro" id="IPR058248">
    <property type="entry name" value="Lxx211020-like"/>
</dbReference>
<dbReference type="PROSITE" id="PS51257">
    <property type="entry name" value="PROKAR_LIPOPROTEIN"/>
    <property type="match status" value="1"/>
</dbReference>
<dbReference type="InterPro" id="IPR036182">
    <property type="entry name" value="PCuAC_sf"/>
</dbReference>
<evidence type="ECO:0000256" key="1">
    <source>
        <dbReference type="SAM" id="SignalP"/>
    </source>
</evidence>